<dbReference type="SUPFAM" id="SSF47384">
    <property type="entry name" value="Homodimeric domain of signal transducing histidine kinase"/>
    <property type="match status" value="1"/>
</dbReference>
<dbReference type="Proteomes" id="UP000650524">
    <property type="component" value="Unassembled WGS sequence"/>
</dbReference>
<comment type="caution">
    <text evidence="14">The sequence shown here is derived from an EMBL/GenBank/DDBJ whole genome shotgun (WGS) entry which is preliminary data.</text>
</comment>
<dbReference type="PANTHER" id="PTHR45436:SF8">
    <property type="entry name" value="HISTIDINE KINASE"/>
    <property type="match status" value="1"/>
</dbReference>
<keyword evidence="9" id="KW-0902">Two-component regulatory system</keyword>
<dbReference type="InterPro" id="IPR003660">
    <property type="entry name" value="HAMP_dom"/>
</dbReference>
<evidence type="ECO:0000256" key="9">
    <source>
        <dbReference type="ARBA" id="ARBA00023012"/>
    </source>
</evidence>
<feature type="domain" description="HAMP" evidence="13">
    <location>
        <begin position="190"/>
        <end position="244"/>
    </location>
</feature>
<dbReference type="InterPro" id="IPR003661">
    <property type="entry name" value="HisK_dim/P_dom"/>
</dbReference>
<dbReference type="PRINTS" id="PR00344">
    <property type="entry name" value="BCTRLSENSOR"/>
</dbReference>
<feature type="transmembrane region" description="Helical" evidence="11">
    <location>
        <begin position="169"/>
        <end position="190"/>
    </location>
</feature>
<dbReference type="PROSITE" id="PS50885">
    <property type="entry name" value="HAMP"/>
    <property type="match status" value="1"/>
</dbReference>
<evidence type="ECO:0000313" key="15">
    <source>
        <dbReference type="Proteomes" id="UP000650524"/>
    </source>
</evidence>
<comment type="subcellular location">
    <subcellularLocation>
        <location evidence="2">Membrane</location>
    </subcellularLocation>
</comment>
<dbReference type="Pfam" id="PF00512">
    <property type="entry name" value="HisKA"/>
    <property type="match status" value="1"/>
</dbReference>
<dbReference type="EC" id="2.7.13.3" evidence="3"/>
<keyword evidence="10 11" id="KW-0472">Membrane</keyword>
<dbReference type="SMART" id="SM00387">
    <property type="entry name" value="HATPase_c"/>
    <property type="match status" value="1"/>
</dbReference>
<dbReference type="Gene3D" id="1.10.287.130">
    <property type="match status" value="1"/>
</dbReference>
<evidence type="ECO:0000256" key="7">
    <source>
        <dbReference type="ARBA" id="ARBA00022777"/>
    </source>
</evidence>
<dbReference type="FunFam" id="3.30.565.10:FF:000006">
    <property type="entry name" value="Sensor histidine kinase WalK"/>
    <property type="match status" value="1"/>
</dbReference>
<feature type="domain" description="Histidine kinase" evidence="12">
    <location>
        <begin position="252"/>
        <end position="466"/>
    </location>
</feature>
<keyword evidence="8 11" id="KW-1133">Transmembrane helix</keyword>
<comment type="catalytic activity">
    <reaction evidence="1">
        <text>ATP + protein L-histidine = ADP + protein N-phospho-L-histidine.</text>
        <dbReference type="EC" id="2.7.13.3"/>
    </reaction>
</comment>
<evidence type="ECO:0000256" key="6">
    <source>
        <dbReference type="ARBA" id="ARBA00022692"/>
    </source>
</evidence>
<dbReference type="Gene3D" id="3.30.565.10">
    <property type="entry name" value="Histidine kinase-like ATPase, C-terminal domain"/>
    <property type="match status" value="1"/>
</dbReference>
<evidence type="ECO:0000256" key="10">
    <source>
        <dbReference type="ARBA" id="ARBA00023136"/>
    </source>
</evidence>
<dbReference type="Gene3D" id="6.10.340.10">
    <property type="match status" value="1"/>
</dbReference>
<evidence type="ECO:0000259" key="12">
    <source>
        <dbReference type="PROSITE" id="PS50109"/>
    </source>
</evidence>
<dbReference type="PROSITE" id="PS50109">
    <property type="entry name" value="HIS_KIN"/>
    <property type="match status" value="1"/>
</dbReference>
<dbReference type="AlphaFoldDB" id="A0A8J6MYY2"/>
<dbReference type="EMBL" id="JACNJD010000200">
    <property type="protein sequence ID" value="MBC8177283.1"/>
    <property type="molecule type" value="Genomic_DNA"/>
</dbReference>
<proteinExistence type="predicted"/>
<dbReference type="InterPro" id="IPR005467">
    <property type="entry name" value="His_kinase_dom"/>
</dbReference>
<dbReference type="GO" id="GO:0005886">
    <property type="term" value="C:plasma membrane"/>
    <property type="evidence" value="ECO:0007669"/>
    <property type="project" value="TreeGrafter"/>
</dbReference>
<dbReference type="Pfam" id="PF00672">
    <property type="entry name" value="HAMP"/>
    <property type="match status" value="1"/>
</dbReference>
<evidence type="ECO:0000256" key="3">
    <source>
        <dbReference type="ARBA" id="ARBA00012438"/>
    </source>
</evidence>
<gene>
    <name evidence="14" type="ORF">H8E19_07735</name>
</gene>
<dbReference type="PANTHER" id="PTHR45436">
    <property type="entry name" value="SENSOR HISTIDINE KINASE YKOH"/>
    <property type="match status" value="1"/>
</dbReference>
<sequence length="473" mass="53268">MFSKKSSKVGLTFSLKLSVLYALFFVISSGGLFVVAYYLIDNLIEQREQEIVRDRIQEYRAWFEEGGLRALKARFDEQTDTARDILFVRIVGPLNQVLFVSIPKGFKGFDYDKLRPTPRTGKDLWLSIKGQAEKDAWTIGVAHLPGGLELQVGKSSTQSQALLSFFRTVFLIFSVPILLLGIIGGGLLTFRAIRPIRHLIQTVRDILKTGKMSLRVPVRRERGELYELVSLFNQMLDRNDLVIQAMHNSLDNVAHDLRTPMTRLRGVAEFALQEPRDQNACREALADCMEESERVLTMLNALMDVAEAETGVMRLEMSEVSVPELINSVVDLYEVVAEEKGITVNKELPGELLINADRTRFQQVIGNLLDNALKYSDQGQEIEICAWEEEDYALISVSDQGMGIPANEIKKIWDRLYRGDHSRSRRGLGLGLSFVRAIVHAHGGEVSVESELNKGSKFSIRLPVAQALIVEKK</sequence>
<dbReference type="CDD" id="cd00082">
    <property type="entry name" value="HisKA"/>
    <property type="match status" value="1"/>
</dbReference>
<reference evidence="14 15" key="1">
    <citation type="submission" date="2020-08" db="EMBL/GenBank/DDBJ databases">
        <title>Bridging the membrane lipid divide: bacteria of the FCB group superphylum have the potential to synthesize archaeal ether lipids.</title>
        <authorList>
            <person name="Villanueva L."/>
            <person name="Von Meijenfeldt F.A.B."/>
            <person name="Westbye A.B."/>
            <person name="Yadav S."/>
            <person name="Hopmans E.C."/>
            <person name="Dutilh B.E."/>
            <person name="Sinninghe Damste J.S."/>
        </authorList>
    </citation>
    <scope>NUCLEOTIDE SEQUENCE [LARGE SCALE GENOMIC DNA]</scope>
    <source>
        <strain evidence="14">NIOZ-UU27</strain>
    </source>
</reference>
<keyword evidence="7" id="KW-0418">Kinase</keyword>
<evidence type="ECO:0000313" key="14">
    <source>
        <dbReference type="EMBL" id="MBC8177283.1"/>
    </source>
</evidence>
<evidence type="ECO:0000256" key="11">
    <source>
        <dbReference type="SAM" id="Phobius"/>
    </source>
</evidence>
<organism evidence="14 15">
    <name type="scientific">Candidatus Desulfacyla euxinica</name>
    <dbReference type="NCBI Taxonomy" id="2841693"/>
    <lineage>
        <taxon>Bacteria</taxon>
        <taxon>Deltaproteobacteria</taxon>
        <taxon>Candidatus Desulfacyla</taxon>
    </lineage>
</organism>
<accession>A0A8J6MYY2</accession>
<dbReference type="CDD" id="cd06225">
    <property type="entry name" value="HAMP"/>
    <property type="match status" value="1"/>
</dbReference>
<evidence type="ECO:0000256" key="2">
    <source>
        <dbReference type="ARBA" id="ARBA00004370"/>
    </source>
</evidence>
<name>A0A8J6MYY2_9DELT</name>
<evidence type="ECO:0000256" key="1">
    <source>
        <dbReference type="ARBA" id="ARBA00000085"/>
    </source>
</evidence>
<dbReference type="GO" id="GO:0000155">
    <property type="term" value="F:phosphorelay sensor kinase activity"/>
    <property type="evidence" value="ECO:0007669"/>
    <property type="project" value="InterPro"/>
</dbReference>
<evidence type="ECO:0000256" key="8">
    <source>
        <dbReference type="ARBA" id="ARBA00022989"/>
    </source>
</evidence>
<dbReference type="InterPro" id="IPR050428">
    <property type="entry name" value="TCS_sensor_his_kinase"/>
</dbReference>
<dbReference type="Pfam" id="PF02518">
    <property type="entry name" value="HATPase_c"/>
    <property type="match status" value="1"/>
</dbReference>
<dbReference type="CDD" id="cd00075">
    <property type="entry name" value="HATPase"/>
    <property type="match status" value="1"/>
</dbReference>
<dbReference type="InterPro" id="IPR004358">
    <property type="entry name" value="Sig_transdc_His_kin-like_C"/>
</dbReference>
<protein>
    <recommendedName>
        <fullName evidence="3">histidine kinase</fullName>
        <ecNumber evidence="3">2.7.13.3</ecNumber>
    </recommendedName>
</protein>
<keyword evidence="6 11" id="KW-0812">Transmembrane</keyword>
<keyword evidence="4" id="KW-0597">Phosphoprotein</keyword>
<dbReference type="InterPro" id="IPR036890">
    <property type="entry name" value="HATPase_C_sf"/>
</dbReference>
<dbReference type="InterPro" id="IPR003594">
    <property type="entry name" value="HATPase_dom"/>
</dbReference>
<keyword evidence="5" id="KW-0808">Transferase</keyword>
<dbReference type="SUPFAM" id="SSF55874">
    <property type="entry name" value="ATPase domain of HSP90 chaperone/DNA topoisomerase II/histidine kinase"/>
    <property type="match status" value="1"/>
</dbReference>
<evidence type="ECO:0000256" key="4">
    <source>
        <dbReference type="ARBA" id="ARBA00022553"/>
    </source>
</evidence>
<evidence type="ECO:0000256" key="5">
    <source>
        <dbReference type="ARBA" id="ARBA00022679"/>
    </source>
</evidence>
<dbReference type="SMART" id="SM00388">
    <property type="entry name" value="HisKA"/>
    <property type="match status" value="1"/>
</dbReference>
<feature type="transmembrane region" description="Helical" evidence="11">
    <location>
        <begin position="20"/>
        <end position="40"/>
    </location>
</feature>
<evidence type="ECO:0000259" key="13">
    <source>
        <dbReference type="PROSITE" id="PS50885"/>
    </source>
</evidence>
<dbReference type="InterPro" id="IPR036097">
    <property type="entry name" value="HisK_dim/P_sf"/>
</dbReference>